<feature type="non-terminal residue" evidence="1">
    <location>
        <position position="210"/>
    </location>
</feature>
<name>A0ACC4BPR0_POPAL</name>
<dbReference type="EMBL" id="RCHU02000009">
    <property type="protein sequence ID" value="KAL3580602.1"/>
    <property type="molecule type" value="Genomic_DNA"/>
</dbReference>
<proteinExistence type="predicted"/>
<reference evidence="1 2" key="1">
    <citation type="journal article" date="2024" name="Plant Biotechnol. J.">
        <title>Genome and CRISPR/Cas9 system of a widespread forest tree (Populus alba) in the world.</title>
        <authorList>
            <person name="Liu Y.J."/>
            <person name="Jiang P.F."/>
            <person name="Han X.M."/>
            <person name="Li X.Y."/>
            <person name="Wang H.M."/>
            <person name="Wang Y.J."/>
            <person name="Wang X.X."/>
            <person name="Zeng Q.Y."/>
        </authorList>
    </citation>
    <scope>NUCLEOTIDE SEQUENCE [LARGE SCALE GENOMIC DNA]</scope>
    <source>
        <strain evidence="2">cv. PAL-ZL1</strain>
    </source>
</reference>
<keyword evidence="2" id="KW-1185">Reference proteome</keyword>
<protein>
    <submittedName>
        <fullName evidence="1">Uncharacterized protein</fullName>
    </submittedName>
</protein>
<comment type="caution">
    <text evidence="1">The sequence shown here is derived from an EMBL/GenBank/DDBJ whole genome shotgun (WGS) entry which is preliminary data.</text>
</comment>
<dbReference type="Proteomes" id="UP000309997">
    <property type="component" value="Unassembled WGS sequence"/>
</dbReference>
<gene>
    <name evidence="1" type="ORF">D5086_018437</name>
</gene>
<evidence type="ECO:0000313" key="1">
    <source>
        <dbReference type="EMBL" id="KAL3580602.1"/>
    </source>
</evidence>
<sequence>NNLKSVKQLYLKQCNFTGSSLPRLGNLTQLTVLDISYNNLSGHIPFSIGKLKHLQTLNLGFNNFTGSVPSDFEQLTELVSLDLSGNSYLTLDSSSLNKLVQNLTKLRKLLLRWVNMSLVVPNSLKNFPSSLSILSFGNCGLRGEFPANIFLLPNLEFLNLGGNVGLTGSFPSSNLIELDLAFNNLSGRIPSSLANLVNLNLLDLSSNNFK</sequence>
<evidence type="ECO:0000313" key="2">
    <source>
        <dbReference type="Proteomes" id="UP000309997"/>
    </source>
</evidence>
<feature type="non-terminal residue" evidence="1">
    <location>
        <position position="1"/>
    </location>
</feature>
<organism evidence="1 2">
    <name type="scientific">Populus alba</name>
    <name type="common">White poplar</name>
    <dbReference type="NCBI Taxonomy" id="43335"/>
    <lineage>
        <taxon>Eukaryota</taxon>
        <taxon>Viridiplantae</taxon>
        <taxon>Streptophyta</taxon>
        <taxon>Embryophyta</taxon>
        <taxon>Tracheophyta</taxon>
        <taxon>Spermatophyta</taxon>
        <taxon>Magnoliopsida</taxon>
        <taxon>eudicotyledons</taxon>
        <taxon>Gunneridae</taxon>
        <taxon>Pentapetalae</taxon>
        <taxon>rosids</taxon>
        <taxon>fabids</taxon>
        <taxon>Malpighiales</taxon>
        <taxon>Salicaceae</taxon>
        <taxon>Saliceae</taxon>
        <taxon>Populus</taxon>
    </lineage>
</organism>
<accession>A0ACC4BPR0</accession>